<keyword evidence="1" id="KW-1133">Transmembrane helix</keyword>
<feature type="transmembrane region" description="Helical" evidence="1">
    <location>
        <begin position="328"/>
        <end position="346"/>
    </location>
</feature>
<evidence type="ECO:0000256" key="1">
    <source>
        <dbReference type="SAM" id="Phobius"/>
    </source>
</evidence>
<dbReference type="InterPro" id="IPR046671">
    <property type="entry name" value="DUF6541"/>
</dbReference>
<feature type="transmembrane region" description="Helical" evidence="1">
    <location>
        <begin position="59"/>
        <end position="79"/>
    </location>
</feature>
<organism evidence="2 3">
    <name type="scientific">Mycolicibacter nonchromogenicus</name>
    <name type="common">Mycobacterium nonchromogenicum</name>
    <dbReference type="NCBI Taxonomy" id="1782"/>
    <lineage>
        <taxon>Bacteria</taxon>
        <taxon>Bacillati</taxon>
        <taxon>Actinomycetota</taxon>
        <taxon>Actinomycetes</taxon>
        <taxon>Mycobacteriales</taxon>
        <taxon>Mycobacteriaceae</taxon>
        <taxon>Mycolicibacter</taxon>
    </lineage>
</organism>
<accession>A0A1X1YV23</accession>
<sequence>MVFGLVTALLLLVVPGALVAAGSGLKWPMAVAIGPALTYGVVGLAIVPFGALGLPWNAATALAALLVIGAVTAGLTRGLRSLLKRRPGLHVRAPSPARWPILTVAAGALLGIVLIGWAAVRGIEDWQSIPSTWDAVWHANTVRFILDTGQASPTHMGELRNVETHAPLYYPSAFHALTAVLCQLTGAAPTTAYTLSSLAASIWLFPVSAALLTWNLLQRVSSTAVTAVSAATAAALAASFTALPYVEFGTAAMPNLVAYGLVAPAFALITAVRTLRDRIVVAVLALLGVFSVHLTGGMVTVLLVAAWWLCPGDGALWNPLRGKRRDTLALAAVLVPTGLLLLPQLLSVREQAAIIAGHAFVTHEGRMSALRDALLMHTRHLNDFPIQYALVALAATGAAILVARKVWWPLALWAVLVVGVVQASAPLGGRLGAAAGTFTDLFYSDPRRIMAAMTLLLVPMAGVGLAGLVCFLAGFPGGFLARFPGGFPGGFPGEQTRKPPRKAVTGGFRDCSPLGAVLLVAATVGLAWHYLPRHAFLFGDKYDSVMVDSRDLQAYAFLADLPGARDTVIGNANVDGSAWMYAVAGLHPLWTHYDYPQQQGPGPERFIFWAYADDADTDPRVAVAVRDLNIRYVLISTPTVRGFTLPDGLVSLEKSRSWTKVYDNGGASIYEWQGDRAR</sequence>
<evidence type="ECO:0008006" key="4">
    <source>
        <dbReference type="Google" id="ProtNLM"/>
    </source>
</evidence>
<dbReference type="Proteomes" id="UP000193108">
    <property type="component" value="Unassembled WGS sequence"/>
</dbReference>
<dbReference type="AlphaFoldDB" id="A0A1X1YV23"/>
<dbReference type="RefSeq" id="WP_085139970.1">
    <property type="nucleotide sequence ID" value="NZ_LQPI01000090.1"/>
</dbReference>
<dbReference type="Pfam" id="PF20176">
    <property type="entry name" value="DUF6541"/>
    <property type="match status" value="1"/>
</dbReference>
<feature type="transmembrane region" description="Helical" evidence="1">
    <location>
        <begin position="386"/>
        <end position="404"/>
    </location>
</feature>
<feature type="transmembrane region" description="Helical" evidence="1">
    <location>
        <begin position="99"/>
        <end position="120"/>
    </location>
</feature>
<feature type="transmembrane region" description="Helical" evidence="1">
    <location>
        <begin position="30"/>
        <end position="52"/>
    </location>
</feature>
<reference evidence="2 3" key="1">
    <citation type="submission" date="2016-01" db="EMBL/GenBank/DDBJ databases">
        <title>The new phylogeny of the genus Mycobacterium.</title>
        <authorList>
            <person name="Tarcisio F."/>
            <person name="Conor M."/>
            <person name="Antonella G."/>
            <person name="Elisabetta G."/>
            <person name="Giulia F.S."/>
            <person name="Sara T."/>
            <person name="Anna F."/>
            <person name="Clotilde B."/>
            <person name="Roberto B."/>
            <person name="Veronica D.S."/>
            <person name="Fabio R."/>
            <person name="Monica P."/>
            <person name="Olivier J."/>
            <person name="Enrico T."/>
            <person name="Nicola S."/>
        </authorList>
    </citation>
    <scope>NUCLEOTIDE SEQUENCE [LARGE SCALE GENOMIC DNA]</scope>
    <source>
        <strain evidence="2 3">DSM 44164</strain>
    </source>
</reference>
<evidence type="ECO:0000313" key="2">
    <source>
        <dbReference type="EMBL" id="ORW14894.1"/>
    </source>
</evidence>
<feature type="transmembrane region" description="Helical" evidence="1">
    <location>
        <begin position="192"/>
        <end position="217"/>
    </location>
</feature>
<feature type="transmembrane region" description="Helical" evidence="1">
    <location>
        <begin position="449"/>
        <end position="475"/>
    </location>
</feature>
<protein>
    <recommendedName>
        <fullName evidence="4">Transmembrane protein alanine and leucine rich</fullName>
    </recommendedName>
</protein>
<dbReference type="EMBL" id="LQPI01000090">
    <property type="protein sequence ID" value="ORW14894.1"/>
    <property type="molecule type" value="Genomic_DNA"/>
</dbReference>
<feature type="transmembrane region" description="Helical" evidence="1">
    <location>
        <begin position="224"/>
        <end position="246"/>
    </location>
</feature>
<keyword evidence="1" id="KW-0812">Transmembrane</keyword>
<comment type="caution">
    <text evidence="2">The sequence shown here is derived from an EMBL/GenBank/DDBJ whole genome shotgun (WGS) entry which is preliminary data.</text>
</comment>
<feature type="transmembrane region" description="Helical" evidence="1">
    <location>
        <begin position="279"/>
        <end position="308"/>
    </location>
</feature>
<feature type="transmembrane region" description="Helical" evidence="1">
    <location>
        <begin position="252"/>
        <end position="272"/>
    </location>
</feature>
<proteinExistence type="predicted"/>
<dbReference type="STRING" id="1782.AWC18_20465"/>
<feature type="transmembrane region" description="Helical" evidence="1">
    <location>
        <begin position="410"/>
        <end position="428"/>
    </location>
</feature>
<keyword evidence="1" id="KW-0472">Membrane</keyword>
<name>A0A1X1YV23_MYCNO</name>
<keyword evidence="3" id="KW-1185">Reference proteome</keyword>
<evidence type="ECO:0000313" key="3">
    <source>
        <dbReference type="Proteomes" id="UP000193108"/>
    </source>
</evidence>
<gene>
    <name evidence="2" type="ORF">AWC18_20465</name>
</gene>